<feature type="domain" description="Isochorismatase-like" evidence="2">
    <location>
        <begin position="7"/>
        <end position="184"/>
    </location>
</feature>
<comment type="caution">
    <text evidence="3">The sequence shown here is derived from an EMBL/GenBank/DDBJ whole genome shotgun (WGS) entry which is preliminary data.</text>
</comment>
<proteinExistence type="predicted"/>
<dbReference type="AlphaFoldDB" id="E6QVJ8"/>
<evidence type="ECO:0000256" key="1">
    <source>
        <dbReference type="ARBA" id="ARBA00022801"/>
    </source>
</evidence>
<dbReference type="Gene3D" id="3.40.50.850">
    <property type="entry name" value="Isochorismatase-like"/>
    <property type="match status" value="1"/>
</dbReference>
<dbReference type="SUPFAM" id="SSF52499">
    <property type="entry name" value="Isochorismatase-like hydrolases"/>
    <property type="match status" value="1"/>
</dbReference>
<gene>
    <name evidence="3" type="ORF">CARN7_2087</name>
</gene>
<name>E6QVJ8_9ZZZZ</name>
<dbReference type="InterPro" id="IPR036380">
    <property type="entry name" value="Isochorismatase-like_sf"/>
</dbReference>
<dbReference type="PANTHER" id="PTHR43540">
    <property type="entry name" value="PEROXYUREIDOACRYLATE/UREIDOACRYLATE AMIDOHYDROLASE-RELATED"/>
    <property type="match status" value="1"/>
</dbReference>
<sequence>MAMPNKSALLVLDLINEIVHPRGKYANEGYLAQVIARRVLENTALAIDRARIAGIPVIYVVVGFSETYAECPKNSPVLSIAKQDQRLILGTWATQIHDSLKVAKGEQIVSKNRVSPFFQTNLDLLLRTHSVDTVLLTGVSTEFVILATAMSAHDLDYNVVVLEDATSSSNDERHRAALTILGRIAKISSVGQALPASGEEA</sequence>
<evidence type="ECO:0000259" key="2">
    <source>
        <dbReference type="Pfam" id="PF00857"/>
    </source>
</evidence>
<evidence type="ECO:0000313" key="3">
    <source>
        <dbReference type="EMBL" id="CBI11271.1"/>
    </source>
</evidence>
<organism evidence="3">
    <name type="scientific">mine drainage metagenome</name>
    <dbReference type="NCBI Taxonomy" id="410659"/>
    <lineage>
        <taxon>unclassified sequences</taxon>
        <taxon>metagenomes</taxon>
        <taxon>ecological metagenomes</taxon>
    </lineage>
</organism>
<accession>E6QVJ8</accession>
<dbReference type="Pfam" id="PF00857">
    <property type="entry name" value="Isochorismatase"/>
    <property type="match status" value="1"/>
</dbReference>
<dbReference type="GO" id="GO:0016787">
    <property type="term" value="F:hydrolase activity"/>
    <property type="evidence" value="ECO:0007669"/>
    <property type="project" value="UniProtKB-KW"/>
</dbReference>
<dbReference type="InterPro" id="IPR000868">
    <property type="entry name" value="Isochorismatase-like_dom"/>
</dbReference>
<dbReference type="EMBL" id="CABR01000131">
    <property type="protein sequence ID" value="CBI11271.1"/>
    <property type="molecule type" value="Genomic_DNA"/>
</dbReference>
<dbReference type="PANTHER" id="PTHR43540:SF6">
    <property type="entry name" value="ISOCHORISMATASE-LIKE DOMAIN-CONTAINING PROTEIN"/>
    <property type="match status" value="1"/>
</dbReference>
<dbReference type="CDD" id="cd00431">
    <property type="entry name" value="cysteine_hydrolases"/>
    <property type="match status" value="1"/>
</dbReference>
<protein>
    <submittedName>
        <fullName evidence="3">Isochorismatase hydrolase family protein</fullName>
    </submittedName>
</protein>
<reference evidence="3" key="1">
    <citation type="submission" date="2009-10" db="EMBL/GenBank/DDBJ databases">
        <title>Diversity of trophic interactions inside an arsenic-rich microbial ecosystem.</title>
        <authorList>
            <person name="Bertin P.N."/>
            <person name="Heinrich-Salmeron A."/>
            <person name="Pelletier E."/>
            <person name="Goulhen-Chollet F."/>
            <person name="Arsene-Ploetze F."/>
            <person name="Gallien S."/>
            <person name="Calteau A."/>
            <person name="Vallenet D."/>
            <person name="Casiot C."/>
            <person name="Chane-Woon-Ming B."/>
            <person name="Giloteaux L."/>
            <person name="Barakat M."/>
            <person name="Bonnefoy V."/>
            <person name="Bruneel O."/>
            <person name="Chandler M."/>
            <person name="Cleiss J."/>
            <person name="Duran R."/>
            <person name="Elbaz-Poulichet F."/>
            <person name="Fonknechten N."/>
            <person name="Lauga B."/>
            <person name="Mornico D."/>
            <person name="Ortet P."/>
            <person name="Schaeffer C."/>
            <person name="Siguier P."/>
            <person name="Alexander Thil Smith A."/>
            <person name="Van Dorsselaer A."/>
            <person name="Weissenbach J."/>
            <person name="Medigue C."/>
            <person name="Le Paslier D."/>
        </authorList>
    </citation>
    <scope>NUCLEOTIDE SEQUENCE</scope>
</reference>
<dbReference type="InterPro" id="IPR050272">
    <property type="entry name" value="Isochorismatase-like_hydrls"/>
</dbReference>
<keyword evidence="1 3" id="KW-0378">Hydrolase</keyword>